<dbReference type="Pfam" id="PF02311">
    <property type="entry name" value="AraC_binding"/>
    <property type="match status" value="1"/>
</dbReference>
<comment type="caution">
    <text evidence="5">The sequence shown here is derived from an EMBL/GenBank/DDBJ whole genome shotgun (WGS) entry which is preliminary data.</text>
</comment>
<dbReference type="GO" id="GO:0043565">
    <property type="term" value="F:sequence-specific DNA binding"/>
    <property type="evidence" value="ECO:0007669"/>
    <property type="project" value="InterPro"/>
</dbReference>
<dbReference type="PANTHER" id="PTHR43280:SF28">
    <property type="entry name" value="HTH-TYPE TRANSCRIPTIONAL ACTIVATOR RHAS"/>
    <property type="match status" value="1"/>
</dbReference>
<dbReference type="Gene3D" id="2.60.120.10">
    <property type="entry name" value="Jelly Rolls"/>
    <property type="match status" value="1"/>
</dbReference>
<keyword evidence="1" id="KW-0805">Transcription regulation</keyword>
<feature type="domain" description="HTH araC/xylS-type" evidence="4">
    <location>
        <begin position="184"/>
        <end position="282"/>
    </location>
</feature>
<name>A0A4Q7PIN3_9FIRM</name>
<dbReference type="GO" id="GO:0003700">
    <property type="term" value="F:DNA-binding transcription factor activity"/>
    <property type="evidence" value="ECO:0007669"/>
    <property type="project" value="InterPro"/>
</dbReference>
<dbReference type="SUPFAM" id="SSF51215">
    <property type="entry name" value="Regulatory protein AraC"/>
    <property type="match status" value="1"/>
</dbReference>
<reference evidence="5 6" key="1">
    <citation type="submission" date="2019-02" db="EMBL/GenBank/DDBJ databases">
        <title>Genomic Encyclopedia of Type Strains, Phase IV (KMG-IV): sequencing the most valuable type-strain genomes for metagenomic binning, comparative biology and taxonomic classification.</title>
        <authorList>
            <person name="Goeker M."/>
        </authorList>
    </citation>
    <scope>NUCLEOTIDE SEQUENCE [LARGE SCALE GENOMIC DNA]</scope>
    <source>
        <strain evidence="5 6">DSM 29486</strain>
    </source>
</reference>
<evidence type="ECO:0000313" key="6">
    <source>
        <dbReference type="Proteomes" id="UP000292927"/>
    </source>
</evidence>
<protein>
    <submittedName>
        <fullName evidence="5">AraC-like DNA-binding protein</fullName>
    </submittedName>
</protein>
<proteinExistence type="predicted"/>
<keyword evidence="3" id="KW-0804">Transcription</keyword>
<evidence type="ECO:0000259" key="4">
    <source>
        <dbReference type="PROSITE" id="PS01124"/>
    </source>
</evidence>
<organism evidence="5 6">
    <name type="scientific">Cuneatibacter caecimuris</name>
    <dbReference type="NCBI Taxonomy" id="1796618"/>
    <lineage>
        <taxon>Bacteria</taxon>
        <taxon>Bacillati</taxon>
        <taxon>Bacillota</taxon>
        <taxon>Clostridia</taxon>
        <taxon>Lachnospirales</taxon>
        <taxon>Lachnospiraceae</taxon>
        <taxon>Cuneatibacter</taxon>
    </lineage>
</organism>
<keyword evidence="2 5" id="KW-0238">DNA-binding</keyword>
<dbReference type="OrthoDB" id="9782911at2"/>
<dbReference type="PROSITE" id="PS00041">
    <property type="entry name" value="HTH_ARAC_FAMILY_1"/>
    <property type="match status" value="1"/>
</dbReference>
<dbReference type="PRINTS" id="PR00032">
    <property type="entry name" value="HTHARAC"/>
</dbReference>
<dbReference type="InterPro" id="IPR037923">
    <property type="entry name" value="HTH-like"/>
</dbReference>
<dbReference type="InterPro" id="IPR020449">
    <property type="entry name" value="Tscrpt_reg_AraC-type_HTH"/>
</dbReference>
<evidence type="ECO:0000256" key="3">
    <source>
        <dbReference type="ARBA" id="ARBA00023163"/>
    </source>
</evidence>
<dbReference type="InterPro" id="IPR018062">
    <property type="entry name" value="HTH_AraC-typ_CS"/>
</dbReference>
<dbReference type="AlphaFoldDB" id="A0A4Q7PIN3"/>
<dbReference type="PROSITE" id="PS01124">
    <property type="entry name" value="HTH_ARAC_FAMILY_2"/>
    <property type="match status" value="1"/>
</dbReference>
<dbReference type="RefSeq" id="WP_130435104.1">
    <property type="nucleotide sequence ID" value="NZ_SGXF01000003.1"/>
</dbReference>
<gene>
    <name evidence="5" type="ORF">EV209_1805</name>
</gene>
<dbReference type="InterPro" id="IPR009057">
    <property type="entry name" value="Homeodomain-like_sf"/>
</dbReference>
<dbReference type="PANTHER" id="PTHR43280">
    <property type="entry name" value="ARAC-FAMILY TRANSCRIPTIONAL REGULATOR"/>
    <property type="match status" value="1"/>
</dbReference>
<dbReference type="SUPFAM" id="SSF46689">
    <property type="entry name" value="Homeodomain-like"/>
    <property type="match status" value="2"/>
</dbReference>
<dbReference type="EMBL" id="SGXF01000003">
    <property type="protein sequence ID" value="RZT00492.1"/>
    <property type="molecule type" value="Genomic_DNA"/>
</dbReference>
<accession>A0A4Q7PIN3</accession>
<dbReference type="InterPro" id="IPR018060">
    <property type="entry name" value="HTH_AraC"/>
</dbReference>
<dbReference type="Gene3D" id="1.10.10.60">
    <property type="entry name" value="Homeodomain-like"/>
    <property type="match status" value="2"/>
</dbReference>
<dbReference type="InterPro" id="IPR003313">
    <property type="entry name" value="AraC-bd"/>
</dbReference>
<evidence type="ECO:0000313" key="5">
    <source>
        <dbReference type="EMBL" id="RZT00492.1"/>
    </source>
</evidence>
<sequence>MRQLVYEAGVDGLILDRCVRDYEFNMHTRHFHRHYEIYYLSEGERFYFIDKQTYLVKKGSLVFIDRNQIHRTGAVAGGQSYHDRILVSLDGDKFTPYLTLSGFQLERFFSRNYGVLELSPEDSAYVEQLLDSIADEILQEASGYEFLARSRMLELLIFASRRMSCQPAAAKREAVQTARHRKVDEVAGYIAAHYNSQESLDALARRFFVSKCYLSRIFKEVTGFTVNEYISIHRIKQAQVLLASTDYNITEIAEMLGYESITYFEKVFKRYTETSPLKYRKRQQALAQTPSGQV</sequence>
<keyword evidence="6" id="KW-1185">Reference proteome</keyword>
<dbReference type="Proteomes" id="UP000292927">
    <property type="component" value="Unassembled WGS sequence"/>
</dbReference>
<dbReference type="Pfam" id="PF12833">
    <property type="entry name" value="HTH_18"/>
    <property type="match status" value="1"/>
</dbReference>
<evidence type="ECO:0000256" key="2">
    <source>
        <dbReference type="ARBA" id="ARBA00023125"/>
    </source>
</evidence>
<evidence type="ECO:0000256" key="1">
    <source>
        <dbReference type="ARBA" id="ARBA00023015"/>
    </source>
</evidence>
<dbReference type="SMART" id="SM00342">
    <property type="entry name" value="HTH_ARAC"/>
    <property type="match status" value="1"/>
</dbReference>
<dbReference type="InterPro" id="IPR014710">
    <property type="entry name" value="RmlC-like_jellyroll"/>
</dbReference>